<feature type="domain" description="DUF1206" evidence="2">
    <location>
        <begin position="188"/>
        <end position="257"/>
    </location>
</feature>
<organism evidence="3 4">
    <name type="scientific">Lusitaniella coriacea LEGE 07157</name>
    <dbReference type="NCBI Taxonomy" id="945747"/>
    <lineage>
        <taxon>Bacteria</taxon>
        <taxon>Bacillati</taxon>
        <taxon>Cyanobacteriota</taxon>
        <taxon>Cyanophyceae</taxon>
        <taxon>Spirulinales</taxon>
        <taxon>Lusitaniellaceae</taxon>
        <taxon>Lusitaniella</taxon>
    </lineage>
</organism>
<feature type="transmembrane region" description="Helical" evidence="1">
    <location>
        <begin position="15"/>
        <end position="34"/>
    </location>
</feature>
<feature type="transmembrane region" description="Helical" evidence="1">
    <location>
        <begin position="190"/>
        <end position="211"/>
    </location>
</feature>
<evidence type="ECO:0000259" key="2">
    <source>
        <dbReference type="Pfam" id="PF06724"/>
    </source>
</evidence>
<protein>
    <submittedName>
        <fullName evidence="3">DUF1206 domain-containing protein</fullName>
    </submittedName>
</protein>
<feature type="domain" description="DUF1206" evidence="2">
    <location>
        <begin position="92"/>
        <end position="162"/>
    </location>
</feature>
<feature type="transmembrane region" description="Helical" evidence="1">
    <location>
        <begin position="231"/>
        <end position="252"/>
    </location>
</feature>
<keyword evidence="1" id="KW-1133">Transmembrane helix</keyword>
<keyword evidence="4" id="KW-1185">Reference proteome</keyword>
<evidence type="ECO:0000256" key="1">
    <source>
        <dbReference type="SAM" id="Phobius"/>
    </source>
</evidence>
<dbReference type="AlphaFoldDB" id="A0A8J7E0G1"/>
<feature type="transmembrane region" description="Helical" evidence="1">
    <location>
        <begin position="92"/>
        <end position="117"/>
    </location>
</feature>
<gene>
    <name evidence="3" type="ORF">IQ249_23315</name>
</gene>
<feature type="transmembrane region" description="Helical" evidence="1">
    <location>
        <begin position="54"/>
        <end position="72"/>
    </location>
</feature>
<name>A0A8J7E0G1_9CYAN</name>
<dbReference type="InterPro" id="IPR009597">
    <property type="entry name" value="DUF1206"/>
</dbReference>
<proteinExistence type="predicted"/>
<reference evidence="3" key="1">
    <citation type="submission" date="2020-10" db="EMBL/GenBank/DDBJ databases">
        <authorList>
            <person name="Castelo-Branco R."/>
            <person name="Eusebio N."/>
            <person name="Adriana R."/>
            <person name="Vieira A."/>
            <person name="Brugerolle De Fraissinette N."/>
            <person name="Rezende De Castro R."/>
            <person name="Schneider M.P."/>
            <person name="Vasconcelos V."/>
            <person name="Leao P.N."/>
        </authorList>
    </citation>
    <scope>NUCLEOTIDE SEQUENCE</scope>
    <source>
        <strain evidence="3">LEGE 07157</strain>
    </source>
</reference>
<dbReference type="Pfam" id="PF06724">
    <property type="entry name" value="DUF1206"/>
    <property type="match status" value="3"/>
</dbReference>
<accession>A0A8J7E0G1</accession>
<dbReference type="Proteomes" id="UP000654482">
    <property type="component" value="Unassembled WGS sequence"/>
</dbReference>
<sequence length="268" mass="28651">MWIEKLARLGYATKGFVYVSIGLLALQTALGTGGKTTSSSGVLQTIAGQPFGKIFLISIAIGLIGYALWRIIEAIVDPADKGTDVEGLGSRLGYVCSGVAYGALSWEAIALVMNAGNSGGGGSSTVSWTARILEQPFGRWLVVLGGAVAIGIGFYRLYRAYKTKFRKKLDLGELSQDQQNWVVQVCRFGVAARGMVFVLLGGSLLQAARQYDPQKAKGLDGILSALVQQPFGKILLAIMSLGLMAYGGYMVVQARYRRIQLEEGALQV</sequence>
<feature type="domain" description="DUF1206" evidence="2">
    <location>
        <begin position="9"/>
        <end position="76"/>
    </location>
</feature>
<dbReference type="RefSeq" id="WP_194031918.1">
    <property type="nucleotide sequence ID" value="NZ_JADEWZ010000062.1"/>
</dbReference>
<keyword evidence="1" id="KW-0812">Transmembrane</keyword>
<evidence type="ECO:0000313" key="3">
    <source>
        <dbReference type="EMBL" id="MBE9118823.1"/>
    </source>
</evidence>
<dbReference type="EMBL" id="JADEWZ010000062">
    <property type="protein sequence ID" value="MBE9118823.1"/>
    <property type="molecule type" value="Genomic_DNA"/>
</dbReference>
<comment type="caution">
    <text evidence="3">The sequence shown here is derived from an EMBL/GenBank/DDBJ whole genome shotgun (WGS) entry which is preliminary data.</text>
</comment>
<evidence type="ECO:0000313" key="4">
    <source>
        <dbReference type="Proteomes" id="UP000654482"/>
    </source>
</evidence>
<keyword evidence="1" id="KW-0472">Membrane</keyword>
<feature type="transmembrane region" description="Helical" evidence="1">
    <location>
        <begin position="137"/>
        <end position="158"/>
    </location>
</feature>